<reference evidence="1" key="1">
    <citation type="journal article" date="2020" name="Stud. Mycol.">
        <title>101 Dothideomycetes genomes: a test case for predicting lifestyles and emergence of pathogens.</title>
        <authorList>
            <person name="Haridas S."/>
            <person name="Albert R."/>
            <person name="Binder M."/>
            <person name="Bloem J."/>
            <person name="Labutti K."/>
            <person name="Salamov A."/>
            <person name="Andreopoulos B."/>
            <person name="Baker S."/>
            <person name="Barry K."/>
            <person name="Bills G."/>
            <person name="Bluhm B."/>
            <person name="Cannon C."/>
            <person name="Castanera R."/>
            <person name="Culley D."/>
            <person name="Daum C."/>
            <person name="Ezra D."/>
            <person name="Gonzalez J."/>
            <person name="Henrissat B."/>
            <person name="Kuo A."/>
            <person name="Liang C."/>
            <person name="Lipzen A."/>
            <person name="Lutzoni F."/>
            <person name="Magnuson J."/>
            <person name="Mondo S."/>
            <person name="Nolan M."/>
            <person name="Ohm R."/>
            <person name="Pangilinan J."/>
            <person name="Park H.-J."/>
            <person name="Ramirez L."/>
            <person name="Alfaro M."/>
            <person name="Sun H."/>
            <person name="Tritt A."/>
            <person name="Yoshinaga Y."/>
            <person name="Zwiers L.-H."/>
            <person name="Turgeon B."/>
            <person name="Goodwin S."/>
            <person name="Spatafora J."/>
            <person name="Crous P."/>
            <person name="Grigoriev I."/>
        </authorList>
    </citation>
    <scope>NUCLEOTIDE SEQUENCE</scope>
    <source>
        <strain evidence="1">CBS 473.64</strain>
    </source>
</reference>
<evidence type="ECO:0000313" key="1">
    <source>
        <dbReference type="EMBL" id="KAF2641448.1"/>
    </source>
</evidence>
<keyword evidence="2" id="KW-1185">Reference proteome</keyword>
<dbReference type="OrthoDB" id="3792077at2759"/>
<feature type="non-terminal residue" evidence="1">
    <location>
        <position position="121"/>
    </location>
</feature>
<dbReference type="EMBL" id="MU006783">
    <property type="protein sequence ID" value="KAF2641448.1"/>
    <property type="molecule type" value="Genomic_DNA"/>
</dbReference>
<proteinExistence type="predicted"/>
<name>A0A6A6S4W0_9PLEO</name>
<dbReference type="AlphaFoldDB" id="A0A6A6S4W0"/>
<accession>A0A6A6S4W0</accession>
<organism evidence="1 2">
    <name type="scientific">Massarina eburnea CBS 473.64</name>
    <dbReference type="NCBI Taxonomy" id="1395130"/>
    <lineage>
        <taxon>Eukaryota</taxon>
        <taxon>Fungi</taxon>
        <taxon>Dikarya</taxon>
        <taxon>Ascomycota</taxon>
        <taxon>Pezizomycotina</taxon>
        <taxon>Dothideomycetes</taxon>
        <taxon>Pleosporomycetidae</taxon>
        <taxon>Pleosporales</taxon>
        <taxon>Massarineae</taxon>
        <taxon>Massarinaceae</taxon>
        <taxon>Massarina</taxon>
    </lineage>
</organism>
<protein>
    <submittedName>
        <fullName evidence="1">Uncharacterized protein</fullName>
    </submittedName>
</protein>
<gene>
    <name evidence="1" type="ORF">P280DRAFT_373375</name>
</gene>
<evidence type="ECO:0000313" key="2">
    <source>
        <dbReference type="Proteomes" id="UP000799753"/>
    </source>
</evidence>
<sequence length="121" mass="12868">QIFASLKAQILSIATALYGTTSTTPQTAFDIITYSTPSPSPSPSYGIALITYPNPTSFTTWEILSQTTNHRTINAGVSALLDDLRAGMGAVMAELGAREVYTVEHGTVPDLACGRGEEEEE</sequence>
<dbReference type="Proteomes" id="UP000799753">
    <property type="component" value="Unassembled WGS sequence"/>
</dbReference>
<feature type="non-terminal residue" evidence="1">
    <location>
        <position position="1"/>
    </location>
</feature>